<evidence type="ECO:0000313" key="3">
    <source>
        <dbReference type="Proteomes" id="UP000003019"/>
    </source>
</evidence>
<dbReference type="Proteomes" id="UP000003019">
    <property type="component" value="Unassembled WGS sequence"/>
</dbReference>
<accession>G4CHZ8</accession>
<gene>
    <name evidence="2" type="ORF">HMPREF9371_1237</name>
</gene>
<organism evidence="2 3">
    <name type="scientific">Neisseria shayeganii 871</name>
    <dbReference type="NCBI Taxonomy" id="1032488"/>
    <lineage>
        <taxon>Bacteria</taxon>
        <taxon>Pseudomonadati</taxon>
        <taxon>Pseudomonadota</taxon>
        <taxon>Betaproteobacteria</taxon>
        <taxon>Neisseriales</taxon>
        <taxon>Neisseriaceae</taxon>
        <taxon>Neisseria</taxon>
    </lineage>
</organism>
<dbReference type="AlphaFoldDB" id="G4CHZ8"/>
<dbReference type="EMBL" id="AGAY01000046">
    <property type="protein sequence ID" value="EGY52582.1"/>
    <property type="molecule type" value="Genomic_DNA"/>
</dbReference>
<name>G4CHZ8_9NEIS</name>
<evidence type="ECO:0000313" key="2">
    <source>
        <dbReference type="EMBL" id="EGY52582.1"/>
    </source>
</evidence>
<dbReference type="HOGENOM" id="CLU_3313309_0_0_4"/>
<reference evidence="2 3" key="1">
    <citation type="submission" date="2011-05" db="EMBL/GenBank/DDBJ databases">
        <authorList>
            <person name="Muzny D."/>
            <person name="Qin X."/>
            <person name="Deng J."/>
            <person name="Jiang H."/>
            <person name="Liu Y."/>
            <person name="Qu J."/>
            <person name="Song X.-Z."/>
            <person name="Zhang L."/>
            <person name="Thornton R."/>
            <person name="Coyle M."/>
            <person name="Francisco L."/>
            <person name="Jackson L."/>
            <person name="Javaid M."/>
            <person name="Korchina V."/>
            <person name="Kovar C."/>
            <person name="Mata R."/>
            <person name="Mathew T."/>
            <person name="Ngo R."/>
            <person name="Nguyen L."/>
            <person name="Nguyen N."/>
            <person name="Okwuonu G."/>
            <person name="Ongeri F."/>
            <person name="Pham C."/>
            <person name="Simmons D."/>
            <person name="Wilczek-Boney K."/>
            <person name="Hale W."/>
            <person name="Jakkamsetti A."/>
            <person name="Pham P."/>
            <person name="Ruth R."/>
            <person name="San Lucas F."/>
            <person name="Warren J."/>
            <person name="Zhang J."/>
            <person name="Zhao Z."/>
            <person name="Zhou C."/>
            <person name="Zhu D."/>
            <person name="Lee S."/>
            <person name="Bess C."/>
            <person name="Blankenburg K."/>
            <person name="Forbes L."/>
            <person name="Fu Q."/>
            <person name="Gubbala S."/>
            <person name="Hirani K."/>
            <person name="Jayaseelan J.C."/>
            <person name="Lara F."/>
            <person name="Munidasa M."/>
            <person name="Palculict T."/>
            <person name="Patil S."/>
            <person name="Pu L.-L."/>
            <person name="Saada N."/>
            <person name="Tang L."/>
            <person name="Weissenberger G."/>
            <person name="Zhu Y."/>
            <person name="Hemphill L."/>
            <person name="Shang Y."/>
            <person name="Youmans B."/>
            <person name="Ayvaz T."/>
            <person name="Ross M."/>
            <person name="Santibanez J."/>
            <person name="Aqrawi P."/>
            <person name="Gross S."/>
            <person name="Joshi V."/>
            <person name="Fowler G."/>
            <person name="Nazareth L."/>
            <person name="Reid J."/>
            <person name="Worley K."/>
            <person name="Petrosino J."/>
            <person name="Highlander S."/>
            <person name="Gibbs R."/>
        </authorList>
    </citation>
    <scope>NUCLEOTIDE SEQUENCE [LARGE SCALE GENOMIC DNA]</scope>
    <source>
        <strain evidence="2 3">871</strain>
    </source>
</reference>
<keyword evidence="3" id="KW-1185">Reference proteome</keyword>
<evidence type="ECO:0000256" key="1">
    <source>
        <dbReference type="SAM" id="MobiDB-lite"/>
    </source>
</evidence>
<protein>
    <submittedName>
        <fullName evidence="2">Uncharacterized protein</fullName>
    </submittedName>
</protein>
<proteinExistence type="predicted"/>
<sequence length="39" mass="4299">MKENSQSATGRIGRVGRISGSLMVSARLPEKRGHRLFQS</sequence>
<comment type="caution">
    <text evidence="2">The sequence shown here is derived from an EMBL/GenBank/DDBJ whole genome shotgun (WGS) entry which is preliminary data.</text>
</comment>
<dbReference type="PATRIC" id="fig|1032488.3.peg.1162"/>
<feature type="compositionally biased region" description="Low complexity" evidence="1">
    <location>
        <begin position="10"/>
        <end position="21"/>
    </location>
</feature>
<feature type="region of interest" description="Disordered" evidence="1">
    <location>
        <begin position="1"/>
        <end position="39"/>
    </location>
</feature>